<dbReference type="GO" id="GO:0004252">
    <property type="term" value="F:serine-type endopeptidase activity"/>
    <property type="evidence" value="ECO:0007669"/>
    <property type="project" value="UniProtKB-EC"/>
</dbReference>
<comment type="caution">
    <text evidence="2">The sequence shown here is derived from an EMBL/GenBank/DDBJ whole genome shotgun (WGS) entry which is preliminary data.</text>
</comment>
<keyword evidence="2" id="KW-0645">Protease</keyword>
<dbReference type="RefSeq" id="WP_069126842.1">
    <property type="nucleotide sequence ID" value="NZ_MARB01000020.1"/>
</dbReference>
<dbReference type="AlphaFoldDB" id="A0A7Z1AE53"/>
<protein>
    <submittedName>
        <fullName evidence="2">Lon protease 2</fullName>
        <ecNumber evidence="2">3.4.21.53</ecNumber>
    </submittedName>
</protein>
<dbReference type="SMART" id="SM00464">
    <property type="entry name" value="LON"/>
    <property type="match status" value="1"/>
</dbReference>
<dbReference type="SUPFAM" id="SSF88697">
    <property type="entry name" value="PUA domain-like"/>
    <property type="match status" value="1"/>
</dbReference>
<keyword evidence="3" id="KW-1185">Reference proteome</keyword>
<reference evidence="2 3" key="1">
    <citation type="submission" date="2016-06" db="EMBL/GenBank/DDBJ databases">
        <title>Genome sequence of endosymbiont of Candidatus Endolucinida thiodiazotropha.</title>
        <authorList>
            <person name="Poehlein A."/>
            <person name="Koenig S."/>
            <person name="Heiden S.E."/>
            <person name="Thuermer A."/>
            <person name="Voget S."/>
            <person name="Daniel R."/>
            <person name="Markert S."/>
            <person name="Gros O."/>
            <person name="Schweder T."/>
        </authorList>
    </citation>
    <scope>NUCLEOTIDE SEQUENCE [LARGE SCALE GENOMIC DNA]</scope>
    <source>
        <strain evidence="2 3">COS</strain>
    </source>
</reference>
<dbReference type="PANTHER" id="PTHR46732">
    <property type="entry name" value="ATP-DEPENDENT PROTEASE LA (LON) DOMAIN PROTEIN"/>
    <property type="match status" value="1"/>
</dbReference>
<dbReference type="InterPro" id="IPR015947">
    <property type="entry name" value="PUA-like_sf"/>
</dbReference>
<feature type="domain" description="Lon N-terminal" evidence="1">
    <location>
        <begin position="16"/>
        <end position="208"/>
    </location>
</feature>
<name>A0A7Z1AE53_9GAMM</name>
<dbReference type="PROSITE" id="PS51787">
    <property type="entry name" value="LON_N"/>
    <property type="match status" value="1"/>
</dbReference>
<evidence type="ECO:0000313" key="3">
    <source>
        <dbReference type="Proteomes" id="UP000094769"/>
    </source>
</evidence>
<keyword evidence="2" id="KW-0378">Hydrolase</keyword>
<gene>
    <name evidence="2" type="primary">lon2</name>
    <name evidence="2" type="ORF">CODIS_31710</name>
</gene>
<dbReference type="GO" id="GO:0006508">
    <property type="term" value="P:proteolysis"/>
    <property type="evidence" value="ECO:0007669"/>
    <property type="project" value="UniProtKB-KW"/>
</dbReference>
<dbReference type="InterPro" id="IPR046336">
    <property type="entry name" value="Lon_prtase_N_sf"/>
</dbReference>
<dbReference type="Gene3D" id="2.30.130.40">
    <property type="entry name" value="LON domain-like"/>
    <property type="match status" value="1"/>
</dbReference>
<dbReference type="InterPro" id="IPR003111">
    <property type="entry name" value="Lon_prtase_N"/>
</dbReference>
<evidence type="ECO:0000259" key="1">
    <source>
        <dbReference type="PROSITE" id="PS51787"/>
    </source>
</evidence>
<organism evidence="2 3">
    <name type="scientific">Candidatus Thiodiazotropha endolucinida</name>
    <dbReference type="NCBI Taxonomy" id="1655433"/>
    <lineage>
        <taxon>Bacteria</taxon>
        <taxon>Pseudomonadati</taxon>
        <taxon>Pseudomonadota</taxon>
        <taxon>Gammaproteobacteria</taxon>
        <taxon>Chromatiales</taxon>
        <taxon>Sedimenticolaceae</taxon>
        <taxon>Candidatus Thiodiazotropha</taxon>
    </lineage>
</organism>
<dbReference type="Pfam" id="PF02190">
    <property type="entry name" value="LON_substr_bdg"/>
    <property type="match status" value="1"/>
</dbReference>
<dbReference type="EC" id="3.4.21.53" evidence="2"/>
<dbReference type="EMBL" id="MARB01000020">
    <property type="protein sequence ID" value="ODJ86531.1"/>
    <property type="molecule type" value="Genomic_DNA"/>
</dbReference>
<dbReference type="PANTHER" id="PTHR46732:SF8">
    <property type="entry name" value="ATP-DEPENDENT PROTEASE LA (LON) DOMAIN PROTEIN"/>
    <property type="match status" value="1"/>
</dbReference>
<evidence type="ECO:0000313" key="2">
    <source>
        <dbReference type="EMBL" id="ODJ86531.1"/>
    </source>
</evidence>
<proteinExistence type="predicted"/>
<dbReference type="Proteomes" id="UP000094769">
    <property type="component" value="Unassembled WGS sequence"/>
</dbReference>
<sequence>MQNPFIPDYLQLPSMLPIFPLSGAVVMPGAQLPLNIFEPRYLNMVQDALGSHHLIGMIQPDDSENSAIHQLHTTGCAARISFYNETLDGRIEIIITGICRFDIQTELPSDRGYRLIKPNWERFESDYDFNLTTTEEKRNSIYSSLDRYLTFNALETDTDQLKKLTTSHLVNVLTTALPLSHEDKQSILDAVSFDERFLLLMTKLEMASSNNTGHLTH</sequence>
<accession>A0A7Z1AE53</accession>